<name>A0A9P4LHY5_9PLEO</name>
<feature type="region of interest" description="Disordered" evidence="1">
    <location>
        <begin position="1"/>
        <end position="21"/>
    </location>
</feature>
<reference evidence="2" key="1">
    <citation type="journal article" date="2020" name="Stud. Mycol.">
        <title>101 Dothideomycetes genomes: a test case for predicting lifestyles and emergence of pathogens.</title>
        <authorList>
            <person name="Haridas S."/>
            <person name="Albert R."/>
            <person name="Binder M."/>
            <person name="Bloem J."/>
            <person name="Labutti K."/>
            <person name="Salamov A."/>
            <person name="Andreopoulos B."/>
            <person name="Baker S."/>
            <person name="Barry K."/>
            <person name="Bills G."/>
            <person name="Bluhm B."/>
            <person name="Cannon C."/>
            <person name="Castanera R."/>
            <person name="Culley D."/>
            <person name="Daum C."/>
            <person name="Ezra D."/>
            <person name="Gonzalez J."/>
            <person name="Henrissat B."/>
            <person name="Kuo A."/>
            <person name="Liang C."/>
            <person name="Lipzen A."/>
            <person name="Lutzoni F."/>
            <person name="Magnuson J."/>
            <person name="Mondo S."/>
            <person name="Nolan M."/>
            <person name="Ohm R."/>
            <person name="Pangilinan J."/>
            <person name="Park H.-J."/>
            <person name="Ramirez L."/>
            <person name="Alfaro M."/>
            <person name="Sun H."/>
            <person name="Tritt A."/>
            <person name="Yoshinaga Y."/>
            <person name="Zwiers L.-H."/>
            <person name="Turgeon B."/>
            <person name="Goodwin S."/>
            <person name="Spatafora J."/>
            <person name="Crous P."/>
            <person name="Grigoriev I."/>
        </authorList>
    </citation>
    <scope>NUCLEOTIDE SEQUENCE</scope>
    <source>
        <strain evidence="2">CBS 110217</strain>
    </source>
</reference>
<proteinExistence type="predicted"/>
<feature type="region of interest" description="Disordered" evidence="1">
    <location>
        <begin position="167"/>
        <end position="201"/>
    </location>
</feature>
<organism evidence="2 3">
    <name type="scientific">Setomelanomma holmii</name>
    <dbReference type="NCBI Taxonomy" id="210430"/>
    <lineage>
        <taxon>Eukaryota</taxon>
        <taxon>Fungi</taxon>
        <taxon>Dikarya</taxon>
        <taxon>Ascomycota</taxon>
        <taxon>Pezizomycotina</taxon>
        <taxon>Dothideomycetes</taxon>
        <taxon>Pleosporomycetidae</taxon>
        <taxon>Pleosporales</taxon>
        <taxon>Pleosporineae</taxon>
        <taxon>Phaeosphaeriaceae</taxon>
        <taxon>Setomelanomma</taxon>
    </lineage>
</organism>
<sequence length="414" mass="46588">MIQGQSCEKVGAPPTTPLHNAKKKQKAEMQRFINPKPAPKLDDLSNLLFTRGRLQELGSTFTELGELITYGNPESRTDFDHMMRLGPIYDEQWEMFFVDPQAQQVQDDPQMWPDLRTLKRVLRNEGVVFGFDHRRLTHGNASEKLMRLCTVYDDLRKMWSAMRVFTRSPTPVAEQEEEDSSARYDSGGCNDEDVLGHPAPRSKLKDALGEARSVDARRDAPRHIGWRFSDDIDTNAVARYRDSMSENFHEEPVETLEVAIATPLPFLEGDSDRMLSPSQCTEAEHSVEFQMLSLQPANGGRLRHGPSPLQISVNASQLDEPQQHIGTQKTTMPSMMYSDEAAAKPRNNDLDSLAPNANMMATMTSTYRTDSSNEGKPSKKEGFKGWWRDHFGRREGAGISDFGSGGVSPWYMGG</sequence>
<evidence type="ECO:0000313" key="3">
    <source>
        <dbReference type="Proteomes" id="UP000799777"/>
    </source>
</evidence>
<evidence type="ECO:0000313" key="2">
    <source>
        <dbReference type="EMBL" id="KAF2024599.1"/>
    </source>
</evidence>
<dbReference type="AlphaFoldDB" id="A0A9P4LHY5"/>
<dbReference type="OrthoDB" id="3770985at2759"/>
<gene>
    <name evidence="2" type="ORF">EK21DRAFT_104565</name>
</gene>
<comment type="caution">
    <text evidence="2">The sequence shown here is derived from an EMBL/GenBank/DDBJ whole genome shotgun (WGS) entry which is preliminary data.</text>
</comment>
<protein>
    <submittedName>
        <fullName evidence="2">Uncharacterized protein</fullName>
    </submittedName>
</protein>
<dbReference type="EMBL" id="ML978290">
    <property type="protein sequence ID" value="KAF2024599.1"/>
    <property type="molecule type" value="Genomic_DNA"/>
</dbReference>
<keyword evidence="3" id="KW-1185">Reference proteome</keyword>
<accession>A0A9P4LHY5</accession>
<evidence type="ECO:0000256" key="1">
    <source>
        <dbReference type="SAM" id="MobiDB-lite"/>
    </source>
</evidence>
<dbReference type="Proteomes" id="UP000799777">
    <property type="component" value="Unassembled WGS sequence"/>
</dbReference>